<dbReference type="EMBL" id="CAJNNV010027675">
    <property type="protein sequence ID" value="CAE8621227.1"/>
    <property type="molecule type" value="Genomic_DNA"/>
</dbReference>
<dbReference type="GO" id="GO:0005694">
    <property type="term" value="C:chromosome"/>
    <property type="evidence" value="ECO:0007669"/>
    <property type="project" value="UniProtKB-ARBA"/>
</dbReference>
<comment type="caution">
    <text evidence="8">The sequence shown here is derived from an EMBL/GenBank/DDBJ whole genome shotgun (WGS) entry which is preliminary data.</text>
</comment>
<name>A0A813GED3_POLGL</name>
<sequence>MRFSPKEVLSGDGKTRGGADSLASAASSADRRRVRAKTSSAAGASSSVYHRMQAMRDALASFQVVVTTCSSAGHELLRGITFPRVLVDECTQSVEPSTLLPLSNGCNHLVLIGDHKQLPPTVVSDEARKMGLDRSMFARLAAPHASSHSAGPVAEPLLLDEQRRMHPSIAAFPNTHFYGGRVRDAAPSRPPVSGVPWPDGDMRVLLVDVQTELGEEQQGTSWRNAAEVDAVLKLASHVLRCDDRSKGQASLPPEEVVVMTPYFQQKQLLQAEFWRRTQQDTATAPLLGQVRVSTIDGFQGAESDLVIFSAVRSNVGGRLGFLSDARRANVALTRARRGLVVFADATTMRQAKGTVWAEWLAWVEGRGGVMPLAEFSSRLPPVDGAKRARSRSPQVSFGTGAGRSLPAQY</sequence>
<evidence type="ECO:0000313" key="8">
    <source>
        <dbReference type="EMBL" id="CAE8621227.1"/>
    </source>
</evidence>
<dbReference type="InterPro" id="IPR027417">
    <property type="entry name" value="P-loop_NTPase"/>
</dbReference>
<dbReference type="AlphaFoldDB" id="A0A813GED3"/>
<dbReference type="SUPFAM" id="SSF52540">
    <property type="entry name" value="P-loop containing nucleoside triphosphate hydrolases"/>
    <property type="match status" value="1"/>
</dbReference>
<dbReference type="PANTHER" id="PTHR10887">
    <property type="entry name" value="DNA2/NAM7 HELICASE FAMILY"/>
    <property type="match status" value="1"/>
</dbReference>
<evidence type="ECO:0000256" key="2">
    <source>
        <dbReference type="ARBA" id="ARBA00022801"/>
    </source>
</evidence>
<dbReference type="InterPro" id="IPR047187">
    <property type="entry name" value="SF1_C_Upf1"/>
</dbReference>
<evidence type="ECO:0000313" key="9">
    <source>
        <dbReference type="Proteomes" id="UP000654075"/>
    </source>
</evidence>
<keyword evidence="4" id="KW-0067">ATP-binding</keyword>
<evidence type="ECO:0000256" key="1">
    <source>
        <dbReference type="ARBA" id="ARBA00022741"/>
    </source>
</evidence>
<dbReference type="Pfam" id="PF13087">
    <property type="entry name" value="AAA_12"/>
    <property type="match status" value="1"/>
</dbReference>
<dbReference type="InterPro" id="IPR041677">
    <property type="entry name" value="DNA2/NAM7_AAA_11"/>
</dbReference>
<dbReference type="Gene3D" id="3.40.50.300">
    <property type="entry name" value="P-loop containing nucleotide triphosphate hydrolases"/>
    <property type="match status" value="2"/>
</dbReference>
<dbReference type="InterPro" id="IPR041679">
    <property type="entry name" value="DNA2/NAM7-like_C"/>
</dbReference>
<evidence type="ECO:0000256" key="3">
    <source>
        <dbReference type="ARBA" id="ARBA00022806"/>
    </source>
</evidence>
<accession>A0A813GED3</accession>
<dbReference type="FunFam" id="3.40.50.300:FF:000326">
    <property type="entry name" value="P-loop containing nucleoside triphosphate hydrolase"/>
    <property type="match status" value="1"/>
</dbReference>
<keyword evidence="1" id="KW-0547">Nucleotide-binding</keyword>
<dbReference type="Pfam" id="PF13086">
    <property type="entry name" value="AAA_11"/>
    <property type="match status" value="1"/>
</dbReference>
<keyword evidence="9" id="KW-1185">Reference proteome</keyword>
<dbReference type="CDD" id="cd18808">
    <property type="entry name" value="SF1_C_Upf1"/>
    <property type="match status" value="1"/>
</dbReference>
<organism evidence="8 9">
    <name type="scientific">Polarella glacialis</name>
    <name type="common">Dinoflagellate</name>
    <dbReference type="NCBI Taxonomy" id="89957"/>
    <lineage>
        <taxon>Eukaryota</taxon>
        <taxon>Sar</taxon>
        <taxon>Alveolata</taxon>
        <taxon>Dinophyceae</taxon>
        <taxon>Suessiales</taxon>
        <taxon>Suessiaceae</taxon>
        <taxon>Polarella</taxon>
    </lineage>
</organism>
<dbReference type="InterPro" id="IPR045055">
    <property type="entry name" value="DNA2/NAM7-like"/>
</dbReference>
<dbReference type="OrthoDB" id="6513042at2759"/>
<dbReference type="GO" id="GO:0016787">
    <property type="term" value="F:hydrolase activity"/>
    <property type="evidence" value="ECO:0007669"/>
    <property type="project" value="UniProtKB-KW"/>
</dbReference>
<proteinExistence type="predicted"/>
<feature type="region of interest" description="Disordered" evidence="5">
    <location>
        <begin position="1"/>
        <end position="47"/>
    </location>
</feature>
<evidence type="ECO:0000259" key="7">
    <source>
        <dbReference type="Pfam" id="PF13087"/>
    </source>
</evidence>
<protein>
    <recommendedName>
        <fullName evidence="10">RNA helicase</fullName>
    </recommendedName>
</protein>
<gene>
    <name evidence="8" type="ORF">PGLA1383_LOCUS38748</name>
</gene>
<keyword evidence="3" id="KW-0347">Helicase</keyword>
<reference evidence="8" key="1">
    <citation type="submission" date="2021-02" db="EMBL/GenBank/DDBJ databases">
        <authorList>
            <person name="Dougan E. K."/>
            <person name="Rhodes N."/>
            <person name="Thang M."/>
            <person name="Chan C."/>
        </authorList>
    </citation>
    <scope>NUCLEOTIDE SEQUENCE</scope>
</reference>
<dbReference type="OMA" id="HESICHF"/>
<evidence type="ECO:0000256" key="5">
    <source>
        <dbReference type="SAM" id="MobiDB-lite"/>
    </source>
</evidence>
<evidence type="ECO:0000259" key="6">
    <source>
        <dbReference type="Pfam" id="PF13086"/>
    </source>
</evidence>
<evidence type="ECO:0008006" key="10">
    <source>
        <dbReference type="Google" id="ProtNLM"/>
    </source>
</evidence>
<dbReference type="GO" id="GO:0004386">
    <property type="term" value="F:helicase activity"/>
    <property type="evidence" value="ECO:0007669"/>
    <property type="project" value="UniProtKB-KW"/>
</dbReference>
<evidence type="ECO:0000256" key="4">
    <source>
        <dbReference type="ARBA" id="ARBA00022840"/>
    </source>
</evidence>
<dbReference type="Proteomes" id="UP000654075">
    <property type="component" value="Unassembled WGS sequence"/>
</dbReference>
<feature type="compositionally biased region" description="Low complexity" evidence="5">
    <location>
        <begin position="19"/>
        <end position="28"/>
    </location>
</feature>
<dbReference type="GO" id="GO:0005524">
    <property type="term" value="F:ATP binding"/>
    <property type="evidence" value="ECO:0007669"/>
    <property type="project" value="UniProtKB-KW"/>
</dbReference>
<dbReference type="PANTHER" id="PTHR10887:SF495">
    <property type="entry name" value="HELICASE SENATAXIN ISOFORM X1-RELATED"/>
    <property type="match status" value="1"/>
</dbReference>
<feature type="domain" description="DNA2/NAM7 helicase-like C-terminal" evidence="7">
    <location>
        <begin position="132"/>
        <end position="345"/>
    </location>
</feature>
<feature type="domain" description="DNA2/NAM7 helicase helicase" evidence="6">
    <location>
        <begin position="32"/>
        <end position="124"/>
    </location>
</feature>
<feature type="region of interest" description="Disordered" evidence="5">
    <location>
        <begin position="383"/>
        <end position="409"/>
    </location>
</feature>
<keyword evidence="2" id="KW-0378">Hydrolase</keyword>